<organism evidence="1 2">
    <name type="scientific">Cuscuta epithymum</name>
    <dbReference type="NCBI Taxonomy" id="186058"/>
    <lineage>
        <taxon>Eukaryota</taxon>
        <taxon>Viridiplantae</taxon>
        <taxon>Streptophyta</taxon>
        <taxon>Embryophyta</taxon>
        <taxon>Tracheophyta</taxon>
        <taxon>Spermatophyta</taxon>
        <taxon>Magnoliopsida</taxon>
        <taxon>eudicotyledons</taxon>
        <taxon>Gunneridae</taxon>
        <taxon>Pentapetalae</taxon>
        <taxon>asterids</taxon>
        <taxon>lamiids</taxon>
        <taxon>Solanales</taxon>
        <taxon>Convolvulaceae</taxon>
        <taxon>Cuscuteae</taxon>
        <taxon>Cuscuta</taxon>
        <taxon>Cuscuta subgen. Cuscuta</taxon>
    </lineage>
</organism>
<comment type="caution">
    <text evidence="1">The sequence shown here is derived from an EMBL/GenBank/DDBJ whole genome shotgun (WGS) entry which is preliminary data.</text>
</comment>
<dbReference type="Proteomes" id="UP001152523">
    <property type="component" value="Unassembled WGS sequence"/>
</dbReference>
<dbReference type="EMBL" id="CAMAPF010000928">
    <property type="protein sequence ID" value="CAH9122836.1"/>
    <property type="molecule type" value="Genomic_DNA"/>
</dbReference>
<accession>A0AAV0EG39</accession>
<keyword evidence="2" id="KW-1185">Reference proteome</keyword>
<sequence>MFYWEEFKKHFEWDPRTTSLVY</sequence>
<proteinExistence type="predicted"/>
<dbReference type="AlphaFoldDB" id="A0AAV0EG39"/>
<gene>
    <name evidence="1" type="ORF">CEPIT_LOCUS24763</name>
</gene>
<reference evidence="1" key="1">
    <citation type="submission" date="2022-07" db="EMBL/GenBank/DDBJ databases">
        <authorList>
            <person name="Macas J."/>
            <person name="Novak P."/>
            <person name="Neumann P."/>
        </authorList>
    </citation>
    <scope>NUCLEOTIDE SEQUENCE</scope>
</reference>
<name>A0AAV0EG39_9ASTE</name>
<evidence type="ECO:0000313" key="1">
    <source>
        <dbReference type="EMBL" id="CAH9122836.1"/>
    </source>
</evidence>
<feature type="non-terminal residue" evidence="1">
    <location>
        <position position="22"/>
    </location>
</feature>
<protein>
    <submittedName>
        <fullName evidence="1">Uncharacterized protein</fullName>
    </submittedName>
</protein>
<evidence type="ECO:0000313" key="2">
    <source>
        <dbReference type="Proteomes" id="UP001152523"/>
    </source>
</evidence>